<keyword evidence="2" id="KW-1133">Transmembrane helix</keyword>
<dbReference type="AlphaFoldDB" id="A0A2V1DDR1"/>
<keyword evidence="4" id="KW-1185">Reference proteome</keyword>
<keyword evidence="2" id="KW-0472">Membrane</keyword>
<evidence type="ECO:0008006" key="5">
    <source>
        <dbReference type="Google" id="ProtNLM"/>
    </source>
</evidence>
<sequence length="457" mass="48337">MLPLITAVAKQPTSATTSYQRPSASPTFKRAASQQYRSSADLAKATLKLSFVMAPKVQFHPLTFANRSLSSQPPPTVTSPAKPNSTTPSFLFTPSLRVLLPDHASLISSKTTTAKFSIDPSPSAPRATPSSPCQFILGDHWQPCSIITVPTTTRTPVVVSSRTLPAPTATDTLILIPTTTTTSASTIPLAETSSSFTQTEESSSYTTAITEPSSDSPIATECSFTCPSRPIDEQDLKDVAHYTTASRAAIGAGVGVTILFLAVVSFWFCVCWARRKTRAVGAPDVEARKAWGAAGGAGGQNVMISAPYGVRKVEPAIPSARPRPRLYDEISLSTISEAPSSLPPLPPSVESVAQSFTIPRKPLPSNSQVTLNSSLLDLIRLDSSHGEDKVQGVRDSGSISSGSMHLDDQEQGDEDKAEQAEDGGMKEDDDLEQADSLEKDVVGGEDDGTSTVSARDA</sequence>
<feature type="region of interest" description="Disordered" evidence="1">
    <location>
        <begin position="386"/>
        <end position="457"/>
    </location>
</feature>
<dbReference type="Proteomes" id="UP000244855">
    <property type="component" value="Unassembled WGS sequence"/>
</dbReference>
<keyword evidence="2" id="KW-0812">Transmembrane</keyword>
<proteinExistence type="predicted"/>
<evidence type="ECO:0000313" key="4">
    <source>
        <dbReference type="Proteomes" id="UP000244855"/>
    </source>
</evidence>
<reference evidence="3 4" key="1">
    <citation type="journal article" date="2018" name="Sci. Rep.">
        <title>Comparative genomics provides insights into the lifestyle and reveals functional heterogeneity of dark septate endophytic fungi.</title>
        <authorList>
            <person name="Knapp D.G."/>
            <person name="Nemeth J.B."/>
            <person name="Barry K."/>
            <person name="Hainaut M."/>
            <person name="Henrissat B."/>
            <person name="Johnson J."/>
            <person name="Kuo A."/>
            <person name="Lim J.H.P."/>
            <person name="Lipzen A."/>
            <person name="Nolan M."/>
            <person name="Ohm R.A."/>
            <person name="Tamas L."/>
            <person name="Grigoriev I.V."/>
            <person name="Spatafora J.W."/>
            <person name="Nagy L.G."/>
            <person name="Kovacs G.M."/>
        </authorList>
    </citation>
    <scope>NUCLEOTIDE SEQUENCE [LARGE SCALE GENOMIC DNA]</scope>
    <source>
        <strain evidence="3 4">DSE2036</strain>
    </source>
</reference>
<evidence type="ECO:0000256" key="2">
    <source>
        <dbReference type="SAM" id="Phobius"/>
    </source>
</evidence>
<name>A0A2V1DDR1_9PLEO</name>
<dbReference type="EMBL" id="KZ805472">
    <property type="protein sequence ID" value="PVH96171.1"/>
    <property type="molecule type" value="Genomic_DNA"/>
</dbReference>
<protein>
    <recommendedName>
        <fullName evidence="5">Mid2 domain-containing protein</fullName>
    </recommendedName>
</protein>
<feature type="transmembrane region" description="Helical" evidence="2">
    <location>
        <begin position="248"/>
        <end position="270"/>
    </location>
</feature>
<organism evidence="3 4">
    <name type="scientific">Periconia macrospinosa</name>
    <dbReference type="NCBI Taxonomy" id="97972"/>
    <lineage>
        <taxon>Eukaryota</taxon>
        <taxon>Fungi</taxon>
        <taxon>Dikarya</taxon>
        <taxon>Ascomycota</taxon>
        <taxon>Pezizomycotina</taxon>
        <taxon>Dothideomycetes</taxon>
        <taxon>Pleosporomycetidae</taxon>
        <taxon>Pleosporales</taxon>
        <taxon>Massarineae</taxon>
        <taxon>Periconiaceae</taxon>
        <taxon>Periconia</taxon>
    </lineage>
</organism>
<feature type="compositionally biased region" description="Basic and acidic residues" evidence="1">
    <location>
        <begin position="417"/>
        <end position="426"/>
    </location>
</feature>
<gene>
    <name evidence="3" type="ORF">DM02DRAFT_659463</name>
</gene>
<evidence type="ECO:0000256" key="1">
    <source>
        <dbReference type="SAM" id="MobiDB-lite"/>
    </source>
</evidence>
<evidence type="ECO:0000313" key="3">
    <source>
        <dbReference type="EMBL" id="PVH96171.1"/>
    </source>
</evidence>
<accession>A0A2V1DDR1</accession>